<dbReference type="EC" id="4.2.1.22" evidence="4"/>
<dbReference type="InterPro" id="IPR050214">
    <property type="entry name" value="Cys_Synth/Cystath_Beta-Synth"/>
</dbReference>
<reference evidence="9" key="1">
    <citation type="submission" date="2021-01" db="EMBL/GenBank/DDBJ databases">
        <authorList>
            <person name="Corre E."/>
            <person name="Pelletier E."/>
            <person name="Niang G."/>
            <person name="Scheremetjew M."/>
            <person name="Finn R."/>
            <person name="Kale V."/>
            <person name="Holt S."/>
            <person name="Cochrane G."/>
            <person name="Meng A."/>
            <person name="Brown T."/>
            <person name="Cohen L."/>
        </authorList>
    </citation>
    <scope>NUCLEOTIDE SEQUENCE</scope>
    <source>
        <strain evidence="9">CCMP1381</strain>
    </source>
</reference>
<comment type="similarity">
    <text evidence="3">Belongs to the cysteine synthase/cystathionine beta-synthase family.</text>
</comment>
<dbReference type="EMBL" id="HBGS01029892">
    <property type="protein sequence ID" value="CAD9427664.1"/>
    <property type="molecule type" value="Transcribed_RNA"/>
</dbReference>
<evidence type="ECO:0000256" key="6">
    <source>
        <dbReference type="ARBA" id="ARBA00047490"/>
    </source>
</evidence>
<accession>A0A7S2CK18</accession>
<comment type="catalytic activity">
    <reaction evidence="6">
        <text>L-homocysteine + L-serine = L,L-cystathionine + H2O</text>
        <dbReference type="Rhea" id="RHEA:10112"/>
        <dbReference type="ChEBI" id="CHEBI:15377"/>
        <dbReference type="ChEBI" id="CHEBI:33384"/>
        <dbReference type="ChEBI" id="CHEBI:58161"/>
        <dbReference type="ChEBI" id="CHEBI:58199"/>
        <dbReference type="EC" id="4.2.1.22"/>
    </reaction>
</comment>
<proteinExistence type="inferred from homology"/>
<dbReference type="Pfam" id="PF00291">
    <property type="entry name" value="PALP"/>
    <property type="match status" value="1"/>
</dbReference>
<evidence type="ECO:0000256" key="2">
    <source>
        <dbReference type="ARBA" id="ARBA00005003"/>
    </source>
</evidence>
<dbReference type="PROSITE" id="PS00901">
    <property type="entry name" value="CYS_SYNTHASE"/>
    <property type="match status" value="1"/>
</dbReference>
<dbReference type="Gene3D" id="3.40.50.1100">
    <property type="match status" value="2"/>
</dbReference>
<dbReference type="AlphaFoldDB" id="A0A7S2CK18"/>
<evidence type="ECO:0000256" key="3">
    <source>
        <dbReference type="ARBA" id="ARBA00007103"/>
    </source>
</evidence>
<evidence type="ECO:0000256" key="5">
    <source>
        <dbReference type="ARBA" id="ARBA00022898"/>
    </source>
</evidence>
<feature type="region of interest" description="Disordered" evidence="7">
    <location>
        <begin position="73"/>
        <end position="94"/>
    </location>
</feature>
<dbReference type="PANTHER" id="PTHR10314">
    <property type="entry name" value="CYSTATHIONINE BETA-SYNTHASE"/>
    <property type="match status" value="1"/>
</dbReference>
<dbReference type="GO" id="GO:0006535">
    <property type="term" value="P:cysteine biosynthetic process from serine"/>
    <property type="evidence" value="ECO:0007669"/>
    <property type="project" value="InterPro"/>
</dbReference>
<evidence type="ECO:0000313" key="9">
    <source>
        <dbReference type="EMBL" id="CAD9427664.1"/>
    </source>
</evidence>
<organism evidence="9">
    <name type="scientific">Octactis speculum</name>
    <dbReference type="NCBI Taxonomy" id="3111310"/>
    <lineage>
        <taxon>Eukaryota</taxon>
        <taxon>Sar</taxon>
        <taxon>Stramenopiles</taxon>
        <taxon>Ochrophyta</taxon>
        <taxon>Dictyochophyceae</taxon>
        <taxon>Dictyochales</taxon>
        <taxon>Dictyochaceae</taxon>
        <taxon>Octactis</taxon>
    </lineage>
</organism>
<gene>
    <name evidence="9" type="ORF">DSPE1174_LOCUS15219</name>
</gene>
<keyword evidence="5" id="KW-0663">Pyridoxal phosphate</keyword>
<evidence type="ECO:0000259" key="8">
    <source>
        <dbReference type="Pfam" id="PF00291"/>
    </source>
</evidence>
<name>A0A7S2CK18_9STRA</name>
<evidence type="ECO:0000256" key="4">
    <source>
        <dbReference type="ARBA" id="ARBA00012041"/>
    </source>
</evidence>
<comment type="cofactor">
    <cofactor evidence="1">
        <name>pyridoxal 5'-phosphate</name>
        <dbReference type="ChEBI" id="CHEBI:597326"/>
    </cofactor>
</comment>
<evidence type="ECO:0000256" key="7">
    <source>
        <dbReference type="SAM" id="MobiDB-lite"/>
    </source>
</evidence>
<dbReference type="GO" id="GO:0004122">
    <property type="term" value="F:cystathionine beta-synthase activity"/>
    <property type="evidence" value="ECO:0007669"/>
    <property type="project" value="UniProtKB-EC"/>
</dbReference>
<comment type="pathway">
    <text evidence="2">Amino-acid biosynthesis; L-cysteine biosynthesis; L-cysteine from L-homocysteine and L-serine: step 1/2.</text>
</comment>
<evidence type="ECO:0000256" key="1">
    <source>
        <dbReference type="ARBA" id="ARBA00001933"/>
    </source>
</evidence>
<dbReference type="FunFam" id="3.40.50.1100:FF:000003">
    <property type="entry name" value="Cystathionine beta-synthase"/>
    <property type="match status" value="1"/>
</dbReference>
<dbReference type="CDD" id="cd01561">
    <property type="entry name" value="CBS_like"/>
    <property type="match status" value="1"/>
</dbReference>
<protein>
    <recommendedName>
        <fullName evidence="4">cystathionine beta-synthase</fullName>
        <ecNumber evidence="4">4.2.1.22</ecNumber>
    </recommendedName>
</protein>
<dbReference type="InterPro" id="IPR001216">
    <property type="entry name" value="P-phosphate_BS"/>
</dbReference>
<sequence length="550" mass="59642">MPSARDDLALLRASIVHVQEYNPYCTLPRKSEKSPPPVWDIFSDVKAAVSPDLKIPLFDEKTSVVEAAIVDSQSGLEPEKEGRPCNMTDNPPKLDQAFEKKRTRKYVGSQDFRLPRRTPLAYAIVTALALHAAAAFTPYHTSGNIPGRANYLSRALRPRTSQTSIFRSVALSTNSETTSEEDADDRDRRTYMIETAIRKGTFDAPKKNGFRTEPAPTGSGRFVSNIGATPLVELTSLATLNNLRPDVKIFLKCEFMNPGNSIKDRIAEHILNEAERTGKIQPGGTVVAASSGNTAAAFAMLCAARGYKAVVITNTKCSDEKVAALTAYGAKAIVTRAGVPPDHPEHYQNVEDRLVAENPGWFGVNQYDNPLNPEAYYHTLAPEIWAQSEGKVTHFFAAASTGGTITGIGTYLKEKTNGAVRVISPDPVGSIFSNFWETGEVGPCKSFEVEGVGKDSIPKAMNFDIIDEMPSYTDKESFQMCRLLAAKEGLVCGGSTGLNVHAALEVAKTLDGPATLVCVAPDSGIKYLSKIYNDTWMASNGFSSDTVLVE</sequence>
<feature type="domain" description="Tryptophan synthase beta chain-like PALP" evidence="8">
    <location>
        <begin position="225"/>
        <end position="522"/>
    </location>
</feature>
<dbReference type="FunFam" id="3.40.50.1100:FF:000118">
    <property type="entry name" value="Related to CYS4-cystathionine beta-synthase"/>
    <property type="match status" value="1"/>
</dbReference>
<dbReference type="InterPro" id="IPR036052">
    <property type="entry name" value="TrpB-like_PALP_sf"/>
</dbReference>
<dbReference type="InterPro" id="IPR001926">
    <property type="entry name" value="TrpB-like_PALP"/>
</dbReference>
<dbReference type="SUPFAM" id="SSF53686">
    <property type="entry name" value="Tryptophan synthase beta subunit-like PLP-dependent enzymes"/>
    <property type="match status" value="1"/>
</dbReference>